<reference evidence="1 2" key="1">
    <citation type="journal article" date="2014" name="Genome Announc.">
        <title>Genome Sequence of Bacillus simplex Strain P558, Isolated from a Human Fecal Sample.</title>
        <authorList>
            <person name="Croce O."/>
            <person name="Hugon P."/>
            <person name="Lagier J.C."/>
            <person name="Bibi F."/>
            <person name="Robert C."/>
            <person name="Azhar E.I."/>
            <person name="Raoult D."/>
            <person name="Fournier P.E."/>
        </authorList>
    </citation>
    <scope>NUCLEOTIDE SEQUENCE [LARGE SCALE GENOMIC DNA]</scope>
    <source>
        <strain evidence="1 2">P558</strain>
    </source>
</reference>
<keyword evidence="2" id="KW-1185">Reference proteome</keyword>
<gene>
    <name evidence="1" type="ORF">BN1180_04161</name>
</gene>
<dbReference type="SUPFAM" id="SSF52833">
    <property type="entry name" value="Thioredoxin-like"/>
    <property type="match status" value="1"/>
</dbReference>
<dbReference type="AlphaFoldDB" id="A0AAN2TU94"/>
<dbReference type="RefSeq" id="WP_048689074.1">
    <property type="nucleotide sequence ID" value="NZ_CCXW01000001.1"/>
</dbReference>
<protein>
    <submittedName>
        <fullName evidence="1">Alkyl hydroperoxide reductase/ thiol specific antioxidant/ Mal allergen</fullName>
    </submittedName>
</protein>
<sequence>MECIDFLYKLSEDSNWLSKRYTKEYFFEKEYVIVYLWSTSCSFCNEIIPMIREFLIENKSKLRALSVHVPLCEEDLEVARVTKIVVEEKIQDPVLLDHEHVIISTLNAKFLPSIYLFNKDHEIVSKKIGIENIDSWFSSLRDIVKDQIVQEVLKDQSIKGSGAKTSIHF</sequence>
<evidence type="ECO:0000313" key="1">
    <source>
        <dbReference type="EMBL" id="CEG33973.1"/>
    </source>
</evidence>
<proteinExistence type="predicted"/>
<dbReference type="InterPro" id="IPR036249">
    <property type="entry name" value="Thioredoxin-like_sf"/>
</dbReference>
<accession>A0AAN2TU94</accession>
<dbReference type="Proteomes" id="UP000182110">
    <property type="component" value="Unassembled WGS sequence"/>
</dbReference>
<dbReference type="Gene3D" id="3.40.30.10">
    <property type="entry name" value="Glutaredoxin"/>
    <property type="match status" value="1"/>
</dbReference>
<organism evidence="1 2">
    <name type="scientific">Peribacillus simplex</name>
    <dbReference type="NCBI Taxonomy" id="1478"/>
    <lineage>
        <taxon>Bacteria</taxon>
        <taxon>Bacillati</taxon>
        <taxon>Bacillota</taxon>
        <taxon>Bacilli</taxon>
        <taxon>Bacillales</taxon>
        <taxon>Bacillaceae</taxon>
        <taxon>Peribacillus</taxon>
    </lineage>
</organism>
<dbReference type="EMBL" id="CCXW01000001">
    <property type="protein sequence ID" value="CEG33973.1"/>
    <property type="molecule type" value="Genomic_DNA"/>
</dbReference>
<name>A0AAN2TU94_9BACI</name>
<evidence type="ECO:0000313" key="2">
    <source>
        <dbReference type="Proteomes" id="UP000182110"/>
    </source>
</evidence>
<comment type="caution">
    <text evidence="1">The sequence shown here is derived from an EMBL/GenBank/DDBJ whole genome shotgun (WGS) entry which is preliminary data.</text>
</comment>